<reference evidence="2" key="1">
    <citation type="journal article" date="2010" name="Science">
        <title>Signatures of adaptation to obligate biotrophy in the Hyaloperonospora arabidopsidis genome.</title>
        <authorList>
            <person name="Baxter L."/>
            <person name="Tripathy S."/>
            <person name="Ishaque N."/>
            <person name="Boot N."/>
            <person name="Cabral A."/>
            <person name="Kemen E."/>
            <person name="Thines M."/>
            <person name="Ah-Fong A."/>
            <person name="Anderson R."/>
            <person name="Badejoko W."/>
            <person name="Bittner-Eddy P."/>
            <person name="Boore J.L."/>
            <person name="Chibucos M.C."/>
            <person name="Coates M."/>
            <person name="Dehal P."/>
            <person name="Delehaunty K."/>
            <person name="Dong S."/>
            <person name="Downton P."/>
            <person name="Dumas B."/>
            <person name="Fabro G."/>
            <person name="Fronick C."/>
            <person name="Fuerstenberg S.I."/>
            <person name="Fulton L."/>
            <person name="Gaulin E."/>
            <person name="Govers F."/>
            <person name="Hughes L."/>
            <person name="Humphray S."/>
            <person name="Jiang R.H."/>
            <person name="Judelson H."/>
            <person name="Kamoun S."/>
            <person name="Kyung K."/>
            <person name="Meijer H."/>
            <person name="Minx P."/>
            <person name="Morris P."/>
            <person name="Nelson J."/>
            <person name="Phuntumart V."/>
            <person name="Qutob D."/>
            <person name="Rehmany A."/>
            <person name="Rougon-Cardoso A."/>
            <person name="Ryden P."/>
            <person name="Torto-Alalibo T."/>
            <person name="Studholme D."/>
            <person name="Wang Y."/>
            <person name="Win J."/>
            <person name="Wood J."/>
            <person name="Clifton S.W."/>
            <person name="Rogers J."/>
            <person name="Van den Ackerveken G."/>
            <person name="Jones J.D."/>
            <person name="McDowell J.M."/>
            <person name="Beynon J."/>
            <person name="Tyler B.M."/>
        </authorList>
    </citation>
    <scope>NUCLEOTIDE SEQUENCE [LARGE SCALE GENOMIC DNA]</scope>
    <source>
        <strain evidence="2">Emoy2</strain>
    </source>
</reference>
<proteinExistence type="predicted"/>
<dbReference type="EMBL" id="JH598113">
    <property type="status" value="NOT_ANNOTATED_CDS"/>
    <property type="molecule type" value="Genomic_DNA"/>
</dbReference>
<organism evidence="1 2">
    <name type="scientific">Hyaloperonospora arabidopsidis (strain Emoy2)</name>
    <name type="common">Downy mildew agent</name>
    <name type="synonym">Peronospora arabidopsidis</name>
    <dbReference type="NCBI Taxonomy" id="559515"/>
    <lineage>
        <taxon>Eukaryota</taxon>
        <taxon>Sar</taxon>
        <taxon>Stramenopiles</taxon>
        <taxon>Oomycota</taxon>
        <taxon>Peronosporomycetes</taxon>
        <taxon>Peronosporales</taxon>
        <taxon>Peronosporaceae</taxon>
        <taxon>Hyaloperonospora</taxon>
    </lineage>
</organism>
<sequence length="56" mass="6568">MLSALGPDGQRTTITKFIQNRLDTEQEKTYLVRQFELLRQQQDATTGSTYTRRPKH</sequence>
<evidence type="ECO:0000313" key="2">
    <source>
        <dbReference type="Proteomes" id="UP000011713"/>
    </source>
</evidence>
<dbReference type="AlphaFoldDB" id="M4C239"/>
<dbReference type="EnsemblProtists" id="HpaT813154">
    <property type="protein sequence ID" value="HpaP813154"/>
    <property type="gene ID" value="HpaG813154"/>
</dbReference>
<reference evidence="1" key="2">
    <citation type="submission" date="2015-06" db="UniProtKB">
        <authorList>
            <consortium name="EnsemblProtists"/>
        </authorList>
    </citation>
    <scope>IDENTIFICATION</scope>
    <source>
        <strain evidence="1">Emoy2</strain>
    </source>
</reference>
<accession>M4C239</accession>
<dbReference type="VEuPathDB" id="FungiDB:HpaG813154"/>
<dbReference type="Proteomes" id="UP000011713">
    <property type="component" value="Unassembled WGS sequence"/>
</dbReference>
<protein>
    <submittedName>
        <fullName evidence="1">Uncharacterized protein</fullName>
    </submittedName>
</protein>
<dbReference type="InParanoid" id="M4C239"/>
<dbReference type="HOGENOM" id="CLU_189483_0_0_1"/>
<evidence type="ECO:0000313" key="1">
    <source>
        <dbReference type="EnsemblProtists" id="HpaP813154"/>
    </source>
</evidence>
<name>M4C239_HYAAE</name>
<keyword evidence="2" id="KW-1185">Reference proteome</keyword>